<dbReference type="Pfam" id="PF14703">
    <property type="entry name" value="PHM7_cyt"/>
    <property type="match status" value="1"/>
</dbReference>
<protein>
    <submittedName>
        <fullName evidence="13">CSC1-like protein At3g21620</fullName>
    </submittedName>
</protein>
<reference evidence="13 14" key="2">
    <citation type="submission" date="2024-05" db="EMBL/GenBank/DDBJ databases">
        <authorList>
            <person name="Chen Y."/>
            <person name="Shah S."/>
            <person name="Dougan E. K."/>
            <person name="Thang M."/>
            <person name="Chan C."/>
        </authorList>
    </citation>
    <scope>NUCLEOTIDE SEQUENCE [LARGE SCALE GENOMIC DNA]</scope>
</reference>
<dbReference type="EMBL" id="CAMXCT020002046">
    <property type="protein sequence ID" value="CAL1148574.1"/>
    <property type="molecule type" value="Genomic_DNA"/>
</dbReference>
<feature type="signal peptide" evidence="8">
    <location>
        <begin position="1"/>
        <end position="17"/>
    </location>
</feature>
<comment type="caution">
    <text evidence="12">The sequence shown here is derived from an EMBL/GenBank/DDBJ whole genome shotgun (WGS) entry which is preliminary data.</text>
</comment>
<keyword evidence="6 7" id="KW-0472">Membrane</keyword>
<comment type="similarity">
    <text evidence="2">Belongs to the CSC1 (TC 1.A.17) family.</text>
</comment>
<dbReference type="Proteomes" id="UP001152797">
    <property type="component" value="Unassembled WGS sequence"/>
</dbReference>
<comment type="subcellular location">
    <subcellularLocation>
        <location evidence="1">Membrane</location>
        <topology evidence="1">Multi-pass membrane protein</topology>
    </subcellularLocation>
</comment>
<proteinExistence type="inferred from homology"/>
<feature type="transmembrane region" description="Helical" evidence="7">
    <location>
        <begin position="671"/>
        <end position="689"/>
    </location>
</feature>
<evidence type="ECO:0000259" key="11">
    <source>
        <dbReference type="Pfam" id="PF14703"/>
    </source>
</evidence>
<evidence type="ECO:0000259" key="9">
    <source>
        <dbReference type="Pfam" id="PF02714"/>
    </source>
</evidence>
<evidence type="ECO:0000256" key="2">
    <source>
        <dbReference type="ARBA" id="ARBA00007779"/>
    </source>
</evidence>
<keyword evidence="8" id="KW-0732">Signal</keyword>
<dbReference type="OrthoDB" id="440018at2759"/>
<dbReference type="Pfam" id="PF02714">
    <property type="entry name" value="RSN1_7TM"/>
    <property type="match status" value="1"/>
</dbReference>
<evidence type="ECO:0000256" key="1">
    <source>
        <dbReference type="ARBA" id="ARBA00004141"/>
    </source>
</evidence>
<feature type="transmembrane region" description="Helical" evidence="7">
    <location>
        <begin position="451"/>
        <end position="474"/>
    </location>
</feature>
<dbReference type="Pfam" id="PF13967">
    <property type="entry name" value="RSN1_TM"/>
    <property type="match status" value="1"/>
</dbReference>
<evidence type="ECO:0000256" key="6">
    <source>
        <dbReference type="ARBA" id="ARBA00023136"/>
    </source>
</evidence>
<dbReference type="InterPro" id="IPR027815">
    <property type="entry name" value="CSC1/OSCA1-like_cyt"/>
</dbReference>
<evidence type="ECO:0000256" key="4">
    <source>
        <dbReference type="ARBA" id="ARBA00022692"/>
    </source>
</evidence>
<evidence type="ECO:0000259" key="10">
    <source>
        <dbReference type="Pfam" id="PF13967"/>
    </source>
</evidence>
<name>A0A9P1CP48_9DINO</name>
<keyword evidence="3" id="KW-0813">Transport</keyword>
<accession>A0A9P1CP48</accession>
<feature type="transmembrane region" description="Helical" evidence="7">
    <location>
        <begin position="61"/>
        <end position="85"/>
    </location>
</feature>
<dbReference type="EMBL" id="CAMXCT010002046">
    <property type="protein sequence ID" value="CAI3995199.1"/>
    <property type="molecule type" value="Genomic_DNA"/>
</dbReference>
<feature type="transmembrane region" description="Helical" evidence="7">
    <location>
        <begin position="592"/>
        <end position="619"/>
    </location>
</feature>
<evidence type="ECO:0000256" key="5">
    <source>
        <dbReference type="ARBA" id="ARBA00022989"/>
    </source>
</evidence>
<gene>
    <name evidence="12" type="ORF">C1SCF055_LOCUS21789</name>
</gene>
<evidence type="ECO:0000256" key="7">
    <source>
        <dbReference type="SAM" id="Phobius"/>
    </source>
</evidence>
<keyword evidence="4 7" id="KW-0812">Transmembrane</keyword>
<dbReference type="EMBL" id="CAMXCT030002046">
    <property type="protein sequence ID" value="CAL4782511.1"/>
    <property type="molecule type" value="Genomic_DNA"/>
</dbReference>
<dbReference type="GO" id="GO:0005227">
    <property type="term" value="F:calcium-activated cation channel activity"/>
    <property type="evidence" value="ECO:0007669"/>
    <property type="project" value="InterPro"/>
</dbReference>
<evidence type="ECO:0000256" key="8">
    <source>
        <dbReference type="SAM" id="SignalP"/>
    </source>
</evidence>
<evidence type="ECO:0000313" key="12">
    <source>
        <dbReference type="EMBL" id="CAI3995199.1"/>
    </source>
</evidence>
<keyword evidence="14" id="KW-1185">Reference proteome</keyword>
<feature type="transmembrane region" description="Helical" evidence="7">
    <location>
        <begin position="640"/>
        <end position="665"/>
    </location>
</feature>
<feature type="transmembrane region" description="Helical" evidence="7">
    <location>
        <begin position="190"/>
        <end position="210"/>
    </location>
</feature>
<feature type="transmembrane region" description="Helical" evidence="7">
    <location>
        <begin position="486"/>
        <end position="507"/>
    </location>
</feature>
<dbReference type="InterPro" id="IPR045122">
    <property type="entry name" value="Csc1-like"/>
</dbReference>
<feature type="domain" description="CSC1/OSCA1-like 7TM region" evidence="9">
    <location>
        <begin position="443"/>
        <end position="664"/>
    </location>
</feature>
<dbReference type="AlphaFoldDB" id="A0A9P1CP48"/>
<dbReference type="GO" id="GO:0005886">
    <property type="term" value="C:plasma membrane"/>
    <property type="evidence" value="ECO:0007669"/>
    <property type="project" value="TreeGrafter"/>
</dbReference>
<sequence length="738" mass="82775">MQPWLAIVLCGFIVAASNNTSDGDANITSESNDATTTANLFNQTAAELTGVTFNGPGDLQALISALGLNSSIVLACLVAFAILRLRFPLVYSNRQDDDGVPSTSATSCGKFIDWVKLSIYTTDEEAIRIAGLDSTLLRSFCTLGASILGAIAIPMCIIVVPLNAAFGEANLQEDPLRMLEMATIRQNHPWLYYLHAAVVWLVCFTVHFFIDQALKKFLKFRMKWMEAVPIPQSTTVLVEAVPADWRSDGKLKMFFQKVFSSDDVVAAHLVKHEHDLAKLLAKRDSLLQLQRKAQQVFEKTQKVDTFRQCPCGKRVETLPYCEEQLQGMDENIQQLRHSHAEERLRDPMARSSASGFVTFSNRRFADMAQSLRISSDQNHWKVSAAPEASDIRWGDLRRSSEFSTALKTVGYLFVLGLYVGFMPIVIFITNVVELVDLGPMQPLWAGFAPTLGLTLFLALLTTVLVLIFQTFFCLKANAYAQHKLQWWYFTFQLIFVVLVTTIGRSLVSQFQAVLESPTSVFDILANSLPKATHFYMTYLILQWTKKALEILRYMNLSKFLFFKTFCTSKEAKEKAEPEDQASQGLGARNVNLAVSFVLGLLFSSVAPLLSIFAMLDLILGRLIYGYLVIHAETRKPDLGGEFWVSQVHFAELALGLYCILMIGVLSQMSESYAWMIAAPSLLLVVWSAWHHRKTYQWRQLPFEELVTLNEDPKEAADVIGECYIQPELADTTQVTCVV</sequence>
<keyword evidence="5 7" id="KW-1133">Transmembrane helix</keyword>
<feature type="domain" description="CSC1/OSCA1-like N-terminal transmembrane" evidence="10">
    <location>
        <begin position="61"/>
        <end position="210"/>
    </location>
</feature>
<feature type="transmembrane region" description="Helical" evidence="7">
    <location>
        <begin position="140"/>
        <end position="166"/>
    </location>
</feature>
<dbReference type="InterPro" id="IPR032880">
    <property type="entry name" value="CSC1/OSCA1-like_N"/>
</dbReference>
<evidence type="ECO:0000256" key="3">
    <source>
        <dbReference type="ARBA" id="ARBA00022448"/>
    </source>
</evidence>
<organism evidence="12">
    <name type="scientific">Cladocopium goreaui</name>
    <dbReference type="NCBI Taxonomy" id="2562237"/>
    <lineage>
        <taxon>Eukaryota</taxon>
        <taxon>Sar</taxon>
        <taxon>Alveolata</taxon>
        <taxon>Dinophyceae</taxon>
        <taxon>Suessiales</taxon>
        <taxon>Symbiodiniaceae</taxon>
        <taxon>Cladocopium</taxon>
    </lineage>
</organism>
<dbReference type="PANTHER" id="PTHR13018">
    <property type="entry name" value="PROBABLE MEMBRANE PROTEIN DUF221-RELATED"/>
    <property type="match status" value="1"/>
</dbReference>
<evidence type="ECO:0000313" key="14">
    <source>
        <dbReference type="Proteomes" id="UP001152797"/>
    </source>
</evidence>
<reference evidence="12" key="1">
    <citation type="submission" date="2022-10" db="EMBL/GenBank/DDBJ databases">
        <authorList>
            <person name="Chen Y."/>
            <person name="Dougan E. K."/>
            <person name="Chan C."/>
            <person name="Rhodes N."/>
            <person name="Thang M."/>
        </authorList>
    </citation>
    <scope>NUCLEOTIDE SEQUENCE</scope>
</reference>
<evidence type="ECO:0000313" key="13">
    <source>
        <dbReference type="EMBL" id="CAL4782511.1"/>
    </source>
</evidence>
<feature type="transmembrane region" description="Helical" evidence="7">
    <location>
        <begin position="408"/>
        <end position="431"/>
    </location>
</feature>
<dbReference type="InterPro" id="IPR003864">
    <property type="entry name" value="CSC1/OSCA1-like_7TM"/>
</dbReference>
<dbReference type="PANTHER" id="PTHR13018:SF5">
    <property type="entry name" value="RE44586P"/>
    <property type="match status" value="1"/>
</dbReference>
<feature type="chain" id="PRO_5043270620" evidence="8">
    <location>
        <begin position="18"/>
        <end position="738"/>
    </location>
</feature>
<feature type="domain" description="CSC1/OSCA1-like cytosolic" evidence="11">
    <location>
        <begin position="234"/>
        <end position="393"/>
    </location>
</feature>